<dbReference type="Gene3D" id="3.40.50.720">
    <property type="entry name" value="NAD(P)-binding Rossmann-like Domain"/>
    <property type="match status" value="1"/>
</dbReference>
<comment type="similarity">
    <text evidence="1">Belongs to the short-chain dehydrogenases/reductases (SDR) family.</text>
</comment>
<dbReference type="PROSITE" id="PS00061">
    <property type="entry name" value="ADH_SHORT"/>
    <property type="match status" value="1"/>
</dbReference>
<dbReference type="InterPro" id="IPR036291">
    <property type="entry name" value="NAD(P)-bd_dom_sf"/>
</dbReference>
<feature type="domain" description="Ketoreductase" evidence="3">
    <location>
        <begin position="11"/>
        <end position="190"/>
    </location>
</feature>
<dbReference type="PANTHER" id="PTHR43669:SF9">
    <property type="entry name" value="5-KETO-D-GLUCONATE 5-REDUCTASE"/>
    <property type="match status" value="1"/>
</dbReference>
<dbReference type="PRINTS" id="PR00081">
    <property type="entry name" value="GDHRDH"/>
</dbReference>
<dbReference type="GO" id="GO:0016491">
    <property type="term" value="F:oxidoreductase activity"/>
    <property type="evidence" value="ECO:0007669"/>
    <property type="project" value="UniProtKB-KW"/>
</dbReference>
<dbReference type="InterPro" id="IPR020904">
    <property type="entry name" value="Sc_DH/Rdtase_CS"/>
</dbReference>
<organism evidence="4">
    <name type="scientific">Bosea sp. NBC_00436</name>
    <dbReference type="NCBI Taxonomy" id="2969620"/>
    <lineage>
        <taxon>Bacteria</taxon>
        <taxon>Pseudomonadati</taxon>
        <taxon>Pseudomonadota</taxon>
        <taxon>Alphaproteobacteria</taxon>
        <taxon>Hyphomicrobiales</taxon>
        <taxon>Boseaceae</taxon>
        <taxon>Bosea</taxon>
    </lineage>
</organism>
<dbReference type="Pfam" id="PF13561">
    <property type="entry name" value="adh_short_C2"/>
    <property type="match status" value="1"/>
</dbReference>
<gene>
    <name evidence="4" type="ORF">NWE54_15340</name>
</gene>
<accession>A0A9E7ZHR5</accession>
<dbReference type="PRINTS" id="PR00080">
    <property type="entry name" value="SDRFAMILY"/>
</dbReference>
<dbReference type="CDD" id="cd05347">
    <property type="entry name" value="Ga5DH-like_SDR_c"/>
    <property type="match status" value="1"/>
</dbReference>
<reference evidence="4" key="1">
    <citation type="submission" date="2022-08" db="EMBL/GenBank/DDBJ databases">
        <title>Complete Genome Sequences of 2 Bosea sp. soil isolates.</title>
        <authorList>
            <person name="Alvarez Arevalo M."/>
            <person name="Sterndorff E.B."/>
            <person name="Faurdal D."/>
            <person name="Joergensen T.S."/>
            <person name="Weber T."/>
        </authorList>
    </citation>
    <scope>NUCLEOTIDE SEQUENCE</scope>
    <source>
        <strain evidence="4">NBC_00436</strain>
    </source>
</reference>
<name>A0A9E7ZHR5_9HYPH</name>
<dbReference type="AlphaFoldDB" id="A0A9E7ZHR5"/>
<keyword evidence="2" id="KW-0560">Oxidoreductase</keyword>
<evidence type="ECO:0000256" key="2">
    <source>
        <dbReference type="ARBA" id="ARBA00023002"/>
    </source>
</evidence>
<dbReference type="FunFam" id="3.40.50.720:FF:000084">
    <property type="entry name" value="Short-chain dehydrogenase reductase"/>
    <property type="match status" value="1"/>
</dbReference>
<dbReference type="InterPro" id="IPR002347">
    <property type="entry name" value="SDR_fam"/>
</dbReference>
<evidence type="ECO:0000259" key="3">
    <source>
        <dbReference type="SMART" id="SM00822"/>
    </source>
</evidence>
<evidence type="ECO:0000256" key="1">
    <source>
        <dbReference type="ARBA" id="ARBA00006484"/>
    </source>
</evidence>
<evidence type="ECO:0000313" key="4">
    <source>
        <dbReference type="EMBL" id="UZF85203.1"/>
    </source>
</evidence>
<dbReference type="SUPFAM" id="SSF51735">
    <property type="entry name" value="NAD(P)-binding Rossmann-fold domains"/>
    <property type="match status" value="1"/>
</dbReference>
<sequence length="255" mass="26713">MSLSLFSLAGKIALVTGSGQGIGLALAEGLSDAGAHIVLNGRDKAKLERAQQALAAAGREASIAPFDVTDQKAVEAGVAMIEAEIGPIDILINNAGMQKRAPITEFPVEGWHEVINTNLHSVFYVTQAVTKRMVPRKRGKIISIGSVMSELGRATIIPYTASKGAVKMMTRGLAAELGKHNIQANAIGPGYFATEINAALIADEAFSSWVCNRTPAGRWGETRELAGAAIFLSSAASDYVNGHLLMVDGGLTTVV</sequence>
<proteinExistence type="inferred from homology"/>
<dbReference type="PANTHER" id="PTHR43669">
    <property type="entry name" value="5-KETO-D-GLUCONATE 5-REDUCTASE"/>
    <property type="match status" value="1"/>
</dbReference>
<dbReference type="SMART" id="SM00822">
    <property type="entry name" value="PKS_KR"/>
    <property type="match status" value="1"/>
</dbReference>
<protein>
    <submittedName>
        <fullName evidence="4">SDR family oxidoreductase</fullName>
    </submittedName>
</protein>
<dbReference type="EMBL" id="CP102774">
    <property type="protein sequence ID" value="UZF85203.1"/>
    <property type="molecule type" value="Genomic_DNA"/>
</dbReference>
<dbReference type="InterPro" id="IPR057326">
    <property type="entry name" value="KR_dom"/>
</dbReference>